<dbReference type="EMBL" id="MT143938">
    <property type="protein sequence ID" value="QJH93008.1"/>
    <property type="molecule type" value="Genomic_DNA"/>
</dbReference>
<accession>A0A6M3X5N4</accession>
<dbReference type="AlphaFoldDB" id="A0A6M3X5N4"/>
<proteinExistence type="predicted"/>
<protein>
    <submittedName>
        <fullName evidence="1">Uncharacterized protein</fullName>
    </submittedName>
</protein>
<evidence type="ECO:0000313" key="1">
    <source>
        <dbReference type="EMBL" id="QJH93008.1"/>
    </source>
</evidence>
<organism evidence="1">
    <name type="scientific">viral metagenome</name>
    <dbReference type="NCBI Taxonomy" id="1070528"/>
    <lineage>
        <taxon>unclassified sequences</taxon>
        <taxon>metagenomes</taxon>
        <taxon>organismal metagenomes</taxon>
    </lineage>
</organism>
<reference evidence="1" key="1">
    <citation type="submission" date="2020-03" db="EMBL/GenBank/DDBJ databases">
        <title>The deep terrestrial virosphere.</title>
        <authorList>
            <person name="Holmfeldt K."/>
            <person name="Nilsson E."/>
            <person name="Simone D."/>
            <person name="Lopez-Fernandez M."/>
            <person name="Wu X."/>
            <person name="de Brujin I."/>
            <person name="Lundin D."/>
            <person name="Andersson A."/>
            <person name="Bertilsson S."/>
            <person name="Dopson M."/>
        </authorList>
    </citation>
    <scope>NUCLEOTIDE SEQUENCE</scope>
    <source>
        <strain evidence="1">MM171B02486</strain>
    </source>
</reference>
<sequence>MRTGEELRDHLRAAVQSIDDNDAITDKQQGYVCGLLGKVLGGGESGDVARHQVLEFLFGVSSSKRLTKAQGSVLIEWLTDGANGEVHEALDAWGAERGQLRMEL</sequence>
<name>A0A6M3X5N4_9ZZZZ</name>
<gene>
    <name evidence="1" type="ORF">MM171B02486_0008</name>
</gene>